<evidence type="ECO:0000256" key="1">
    <source>
        <dbReference type="SAM" id="Phobius"/>
    </source>
</evidence>
<dbReference type="AlphaFoldDB" id="A0A655D844"/>
<keyword evidence="1" id="KW-0472">Membrane</keyword>
<reference evidence="4 5" key="1">
    <citation type="submission" date="2015-03" db="EMBL/GenBank/DDBJ databases">
        <authorList>
            <consortium name="Pathogen Informatics"/>
        </authorList>
    </citation>
    <scope>NUCLEOTIDE SEQUENCE [LARGE SCALE GENOMIC DNA]</scope>
    <source>
        <strain evidence="3 4">3476</strain>
        <strain evidence="2 5">A1104</strain>
    </source>
</reference>
<keyword evidence="1" id="KW-1133">Transmembrane helix</keyword>
<feature type="transmembrane region" description="Helical" evidence="1">
    <location>
        <begin position="47"/>
        <end position="70"/>
    </location>
</feature>
<organism evidence="3 4">
    <name type="scientific">Salmonella enterica subsp. enterica serovar Bovismorbificans</name>
    <dbReference type="NCBI Taxonomy" id="58097"/>
    <lineage>
        <taxon>Bacteria</taxon>
        <taxon>Pseudomonadati</taxon>
        <taxon>Pseudomonadota</taxon>
        <taxon>Gammaproteobacteria</taxon>
        <taxon>Enterobacterales</taxon>
        <taxon>Enterobacteriaceae</taxon>
        <taxon>Salmonella</taxon>
    </lineage>
</organism>
<dbReference type="Proteomes" id="UP000041314">
    <property type="component" value="Unassembled WGS sequence"/>
</dbReference>
<evidence type="ECO:0000313" key="2">
    <source>
        <dbReference type="EMBL" id="CNT60618.1"/>
    </source>
</evidence>
<evidence type="ECO:0000313" key="5">
    <source>
        <dbReference type="Proteomes" id="UP000041314"/>
    </source>
</evidence>
<proteinExistence type="predicted"/>
<accession>A0A655D844</accession>
<evidence type="ECO:0000313" key="4">
    <source>
        <dbReference type="Proteomes" id="UP000039541"/>
    </source>
</evidence>
<keyword evidence="1" id="KW-0812">Transmembrane</keyword>
<dbReference type="Proteomes" id="UP000039541">
    <property type="component" value="Unassembled WGS sequence"/>
</dbReference>
<feature type="transmembrane region" description="Helical" evidence="1">
    <location>
        <begin position="21"/>
        <end position="41"/>
    </location>
</feature>
<dbReference type="EMBL" id="CQPC01000039">
    <property type="protein sequence ID" value="CNU47995.1"/>
    <property type="molecule type" value="Genomic_DNA"/>
</dbReference>
<protein>
    <submittedName>
        <fullName evidence="3">Uncharacterized protein</fullName>
    </submittedName>
</protein>
<evidence type="ECO:0000313" key="3">
    <source>
        <dbReference type="EMBL" id="CNU47995.1"/>
    </source>
</evidence>
<dbReference type="EMBL" id="CQPA01000002">
    <property type="protein sequence ID" value="CNT60618.1"/>
    <property type="molecule type" value="Genomic_DNA"/>
</dbReference>
<sequence length="372" mass="43283">MLLIAGFHFFRRFLLAGVARFRILLLRLATVTTIIVAALAAVTSGTVITGVAAFVTIATVVLPWLATILLTLRFFFRFRRGCFDGFRFFTTEQLFQRVKEAAKQTRLGRLRGGNIILFRRGDANRRFDRRRRRRHIWHSECRQRRLFRAFTLGVLFFRRQRHRFFVQFRQHVAQGRRFFPFAYAQHGIVRRFHLIVRDDDTADAILTRLNSVHCRPFFVKQIRGDRHRNNGMDFLRILFQRFFFNQAQNGQRQRFVIAHGAGTATARTHVMAGFAQRRAQALTRHFEQAEAGNMANLNTRPVLTYRFTQTVFYRALVTYRRHIDKVDNDQAAQVAQTQLAGNLIGRFQVGIKRRFFDIAAASRAGGVDIDGG</sequence>
<name>A0A655D844_SALET</name>
<gene>
    <name evidence="2" type="ORF">ERS008198_00328</name>
    <name evidence="3" type="ORF">ERS008202_02841</name>
</gene>